<evidence type="ECO:0000256" key="6">
    <source>
        <dbReference type="ARBA" id="ARBA00023143"/>
    </source>
</evidence>
<evidence type="ECO:0000256" key="5">
    <source>
        <dbReference type="ARBA" id="ARBA00022525"/>
    </source>
</evidence>
<dbReference type="AlphaFoldDB" id="A0A9D1Z317"/>
<feature type="domain" description="Flagellar hook-associated protein FlgK helical" evidence="10">
    <location>
        <begin position="122"/>
        <end position="279"/>
    </location>
</feature>
<sequence>MSSTFGCFSTARLGIYAAQKGLDVTGNNITNINTPGYTRQRLDQVSLVTTASDKYFSQYNTRVGQGVLTTGVSQIRDPGLDLLYRSAQAHVGSYGQMLSGLDDIASILDEVGKGDGEQDDGVILNQMNDLRDLISQAITSGMDGGTDRLIYASAKALCRLFNKAANDLTELKGTYESYLEQDVSRVNTILTSIQELNVSIRNADIRGDEALELRDERNRLLDELSSYVKIDVKYSDENVGAGLVVEKLTVSLATGDKNTLVDGEYASQLSLGTPTANPNYPGGSDLPYLDENGQPTDNWELAQSTDNPNYGITLQPLRGLDGALADPADYPPHAPTAVNGTNLDDNDLYGSIQSLREILTEKGEYSTQNDVNTVDPDAAIKRGIPYYQMALDSLAKEFAEQMNALNTPGAGVSGEGALFSMGSNNNDTTNITASNISVSQAWGEGNVTMIASKDPNASSGDTSNLAAFLNLFTKKQAFDPKDVAGADAVGAIYNGSFEDMLLRIESTLAEDQMTTGDVYNNYTLTSNEIYTDRDSVSGVDLNDEATNLMVYQKAYAAACRLMTTLNTALDSLLAM</sequence>
<evidence type="ECO:0000256" key="1">
    <source>
        <dbReference type="ARBA" id="ARBA00004365"/>
    </source>
</evidence>
<dbReference type="Pfam" id="PF22638">
    <property type="entry name" value="FlgK_D1"/>
    <property type="match status" value="1"/>
</dbReference>
<organism evidence="11 12">
    <name type="scientific">Candidatus Intestinimonas merdavium</name>
    <dbReference type="NCBI Taxonomy" id="2838622"/>
    <lineage>
        <taxon>Bacteria</taxon>
        <taxon>Bacillati</taxon>
        <taxon>Bacillota</taxon>
        <taxon>Clostridia</taxon>
        <taxon>Eubacteriales</taxon>
        <taxon>Intestinimonas</taxon>
    </lineage>
</organism>
<feature type="domain" description="Flagellar basal body rod protein N-terminal" evidence="8">
    <location>
        <begin position="15"/>
        <end position="38"/>
    </location>
</feature>
<dbReference type="Pfam" id="PF00460">
    <property type="entry name" value="Flg_bb_rod"/>
    <property type="match status" value="1"/>
</dbReference>
<evidence type="ECO:0000256" key="2">
    <source>
        <dbReference type="ARBA" id="ARBA00004613"/>
    </source>
</evidence>
<dbReference type="Proteomes" id="UP000886824">
    <property type="component" value="Unassembled WGS sequence"/>
</dbReference>
<evidence type="ECO:0000313" key="11">
    <source>
        <dbReference type="EMBL" id="HIY72473.1"/>
    </source>
</evidence>
<dbReference type="InterPro" id="IPR053927">
    <property type="entry name" value="FlgK_helical"/>
</dbReference>
<gene>
    <name evidence="7" type="primary">flgK</name>
    <name evidence="11" type="ORF">H9826_00675</name>
</gene>
<dbReference type="SUPFAM" id="SSF64518">
    <property type="entry name" value="Phase 1 flagellin"/>
    <property type="match status" value="1"/>
</dbReference>
<dbReference type="GO" id="GO:0009424">
    <property type="term" value="C:bacterial-type flagellum hook"/>
    <property type="evidence" value="ECO:0007669"/>
    <property type="project" value="UniProtKB-UniRule"/>
</dbReference>
<evidence type="ECO:0000256" key="7">
    <source>
        <dbReference type="RuleBase" id="RU362065"/>
    </source>
</evidence>
<dbReference type="InterPro" id="IPR001444">
    <property type="entry name" value="Flag_bb_rod_N"/>
</dbReference>
<evidence type="ECO:0000256" key="4">
    <source>
        <dbReference type="ARBA" id="ARBA00016244"/>
    </source>
</evidence>
<reference evidence="11" key="2">
    <citation type="submission" date="2021-04" db="EMBL/GenBank/DDBJ databases">
        <authorList>
            <person name="Gilroy R."/>
        </authorList>
    </citation>
    <scope>NUCLEOTIDE SEQUENCE</scope>
    <source>
        <strain evidence="11">CHK33-7979</strain>
    </source>
</reference>
<dbReference type="PANTHER" id="PTHR30033:SF1">
    <property type="entry name" value="FLAGELLAR HOOK-ASSOCIATED PROTEIN 1"/>
    <property type="match status" value="1"/>
</dbReference>
<comment type="similarity">
    <text evidence="3 7">Belongs to the flagella basal body rod proteins family.</text>
</comment>
<keyword evidence="11" id="KW-0966">Cell projection</keyword>
<dbReference type="PANTHER" id="PTHR30033">
    <property type="entry name" value="FLAGELLAR HOOK-ASSOCIATED PROTEIN 1"/>
    <property type="match status" value="1"/>
</dbReference>
<dbReference type="InterPro" id="IPR010930">
    <property type="entry name" value="Flg_bb/hook_C_dom"/>
</dbReference>
<evidence type="ECO:0000259" key="8">
    <source>
        <dbReference type="Pfam" id="PF00460"/>
    </source>
</evidence>
<dbReference type="InterPro" id="IPR002371">
    <property type="entry name" value="FlgK"/>
</dbReference>
<keyword evidence="11" id="KW-0282">Flagellum</keyword>
<reference evidence="11" key="1">
    <citation type="journal article" date="2021" name="PeerJ">
        <title>Extensive microbial diversity within the chicken gut microbiome revealed by metagenomics and culture.</title>
        <authorList>
            <person name="Gilroy R."/>
            <person name="Ravi A."/>
            <person name="Getino M."/>
            <person name="Pursley I."/>
            <person name="Horton D.L."/>
            <person name="Alikhan N.F."/>
            <person name="Baker D."/>
            <person name="Gharbi K."/>
            <person name="Hall N."/>
            <person name="Watson M."/>
            <person name="Adriaenssens E.M."/>
            <person name="Foster-Nyarko E."/>
            <person name="Jarju S."/>
            <person name="Secka A."/>
            <person name="Antonio M."/>
            <person name="Oren A."/>
            <person name="Chaudhuri R.R."/>
            <person name="La Ragione R."/>
            <person name="Hildebrand F."/>
            <person name="Pallen M.J."/>
        </authorList>
    </citation>
    <scope>NUCLEOTIDE SEQUENCE</scope>
    <source>
        <strain evidence="11">CHK33-7979</strain>
    </source>
</reference>
<keyword evidence="5 7" id="KW-0964">Secreted</keyword>
<dbReference type="GO" id="GO:0005198">
    <property type="term" value="F:structural molecule activity"/>
    <property type="evidence" value="ECO:0007669"/>
    <property type="project" value="UniProtKB-UniRule"/>
</dbReference>
<proteinExistence type="inferred from homology"/>
<feature type="domain" description="Flagellar basal-body/hook protein C-terminal" evidence="9">
    <location>
        <begin position="536"/>
        <end position="574"/>
    </location>
</feature>
<dbReference type="EMBL" id="DXCX01000011">
    <property type="protein sequence ID" value="HIY72473.1"/>
    <property type="molecule type" value="Genomic_DNA"/>
</dbReference>
<dbReference type="GO" id="GO:0005576">
    <property type="term" value="C:extracellular region"/>
    <property type="evidence" value="ECO:0007669"/>
    <property type="project" value="UniProtKB-SubCell"/>
</dbReference>
<accession>A0A9D1Z317</accession>
<comment type="subcellular location">
    <subcellularLocation>
        <location evidence="1 7">Bacterial flagellum</location>
    </subcellularLocation>
    <subcellularLocation>
        <location evidence="2 7">Secreted</location>
    </subcellularLocation>
</comment>
<evidence type="ECO:0000313" key="12">
    <source>
        <dbReference type="Proteomes" id="UP000886824"/>
    </source>
</evidence>
<evidence type="ECO:0000256" key="3">
    <source>
        <dbReference type="ARBA" id="ARBA00009677"/>
    </source>
</evidence>
<keyword evidence="6 7" id="KW-0975">Bacterial flagellum</keyword>
<keyword evidence="11" id="KW-0969">Cilium</keyword>
<dbReference type="GO" id="GO:0044780">
    <property type="term" value="P:bacterial-type flagellum assembly"/>
    <property type="evidence" value="ECO:0007669"/>
    <property type="project" value="InterPro"/>
</dbReference>
<comment type="caution">
    <text evidence="11">The sequence shown here is derived from an EMBL/GenBank/DDBJ whole genome shotgun (WGS) entry which is preliminary data.</text>
</comment>
<dbReference type="PRINTS" id="PR01005">
    <property type="entry name" value="FLGHOOKAP1"/>
</dbReference>
<dbReference type="Pfam" id="PF06429">
    <property type="entry name" value="Flg_bbr_C"/>
    <property type="match status" value="1"/>
</dbReference>
<name>A0A9D1Z317_9FIRM</name>
<protein>
    <recommendedName>
        <fullName evidence="4 7">Flagellar hook-associated protein 1</fullName>
        <shortName evidence="7">HAP1</shortName>
    </recommendedName>
</protein>
<evidence type="ECO:0000259" key="10">
    <source>
        <dbReference type="Pfam" id="PF22638"/>
    </source>
</evidence>
<evidence type="ECO:0000259" key="9">
    <source>
        <dbReference type="Pfam" id="PF06429"/>
    </source>
</evidence>